<dbReference type="Gene3D" id="3.40.50.2000">
    <property type="entry name" value="Glycogen Phosphorylase B"/>
    <property type="match status" value="1"/>
</dbReference>
<dbReference type="OrthoDB" id="69842at2759"/>
<gene>
    <name evidence="1" type="ORF">HPP92_016449</name>
</gene>
<sequence length="59" mass="6400">MNKVFLVEAGLAVEMRGHKEGMVGSGEVEEKVRWLMEEDGGRVLKERLAAVRGGSGCPN</sequence>
<organism evidence="1 2">
    <name type="scientific">Vanilla planifolia</name>
    <name type="common">Vanilla</name>
    <dbReference type="NCBI Taxonomy" id="51239"/>
    <lineage>
        <taxon>Eukaryota</taxon>
        <taxon>Viridiplantae</taxon>
        <taxon>Streptophyta</taxon>
        <taxon>Embryophyta</taxon>
        <taxon>Tracheophyta</taxon>
        <taxon>Spermatophyta</taxon>
        <taxon>Magnoliopsida</taxon>
        <taxon>Liliopsida</taxon>
        <taxon>Asparagales</taxon>
        <taxon>Orchidaceae</taxon>
        <taxon>Vanilloideae</taxon>
        <taxon>Vanilleae</taxon>
        <taxon>Vanilla</taxon>
    </lineage>
</organism>
<protein>
    <submittedName>
        <fullName evidence="1">Uncharacterized protein</fullName>
    </submittedName>
</protein>
<evidence type="ECO:0000313" key="1">
    <source>
        <dbReference type="EMBL" id="KAG0469749.1"/>
    </source>
</evidence>
<dbReference type="Proteomes" id="UP000636800">
    <property type="component" value="Unassembled WGS sequence"/>
</dbReference>
<dbReference type="SUPFAM" id="SSF53756">
    <property type="entry name" value="UDP-Glycosyltransferase/glycogen phosphorylase"/>
    <property type="match status" value="1"/>
</dbReference>
<name>A0A835UNG8_VANPL</name>
<proteinExistence type="predicted"/>
<keyword evidence="2" id="KW-1185">Reference proteome</keyword>
<dbReference type="EMBL" id="JADCNL010000008">
    <property type="protein sequence ID" value="KAG0469749.1"/>
    <property type="molecule type" value="Genomic_DNA"/>
</dbReference>
<accession>A0A835UNG8</accession>
<comment type="caution">
    <text evidence="1">The sequence shown here is derived from an EMBL/GenBank/DDBJ whole genome shotgun (WGS) entry which is preliminary data.</text>
</comment>
<evidence type="ECO:0000313" key="2">
    <source>
        <dbReference type="Proteomes" id="UP000636800"/>
    </source>
</evidence>
<reference evidence="1 2" key="1">
    <citation type="journal article" date="2020" name="Nat. Food">
        <title>A phased Vanilla planifolia genome enables genetic improvement of flavour and production.</title>
        <authorList>
            <person name="Hasing T."/>
            <person name="Tang H."/>
            <person name="Brym M."/>
            <person name="Khazi F."/>
            <person name="Huang T."/>
            <person name="Chambers A.H."/>
        </authorList>
    </citation>
    <scope>NUCLEOTIDE SEQUENCE [LARGE SCALE GENOMIC DNA]</scope>
    <source>
        <tissue evidence="1">Leaf</tissue>
    </source>
</reference>
<dbReference type="AlphaFoldDB" id="A0A835UNG8"/>